<dbReference type="InterPro" id="IPR006194">
    <property type="entry name" value="Gly-tRNA-synth_heterodimer"/>
</dbReference>
<organism evidence="13 14">
    <name type="scientific">Candidatus Liberibacter asiaticus str. gxpsy</name>
    <dbReference type="NCBI Taxonomy" id="1174529"/>
    <lineage>
        <taxon>Bacteria</taxon>
        <taxon>Pseudomonadati</taxon>
        <taxon>Pseudomonadota</taxon>
        <taxon>Alphaproteobacteria</taxon>
        <taxon>Hyphomicrobiales</taxon>
        <taxon>Rhizobiaceae</taxon>
        <taxon>Liberibacter</taxon>
    </lineage>
</organism>
<accession>A0ABN4B6S1</accession>
<keyword evidence="6 11" id="KW-0547">Nucleotide-binding</keyword>
<dbReference type="PANTHER" id="PTHR30075">
    <property type="entry name" value="GLYCYL-TRNA SYNTHETASE"/>
    <property type="match status" value="1"/>
</dbReference>
<dbReference type="Pfam" id="PF02092">
    <property type="entry name" value="tRNA_synt_2f"/>
    <property type="match status" value="1"/>
</dbReference>
<dbReference type="Pfam" id="PF05746">
    <property type="entry name" value="DALR_1"/>
    <property type="match status" value="1"/>
</dbReference>
<keyword evidence="9 11" id="KW-0030">Aminoacyl-tRNA synthetase</keyword>
<evidence type="ECO:0000256" key="7">
    <source>
        <dbReference type="ARBA" id="ARBA00022840"/>
    </source>
</evidence>
<keyword evidence="8 11" id="KW-0648">Protein biosynthesis</keyword>
<evidence type="ECO:0000256" key="11">
    <source>
        <dbReference type="HAMAP-Rule" id="MF_00255"/>
    </source>
</evidence>
<dbReference type="InterPro" id="IPR015944">
    <property type="entry name" value="Gly-tRNA-synth_bsu"/>
</dbReference>
<evidence type="ECO:0000256" key="8">
    <source>
        <dbReference type="ARBA" id="ARBA00022917"/>
    </source>
</evidence>
<comment type="catalytic activity">
    <reaction evidence="10 11">
        <text>tRNA(Gly) + glycine + ATP = glycyl-tRNA(Gly) + AMP + diphosphate</text>
        <dbReference type="Rhea" id="RHEA:16013"/>
        <dbReference type="Rhea" id="RHEA-COMP:9664"/>
        <dbReference type="Rhea" id="RHEA-COMP:9683"/>
        <dbReference type="ChEBI" id="CHEBI:30616"/>
        <dbReference type="ChEBI" id="CHEBI:33019"/>
        <dbReference type="ChEBI" id="CHEBI:57305"/>
        <dbReference type="ChEBI" id="CHEBI:78442"/>
        <dbReference type="ChEBI" id="CHEBI:78522"/>
        <dbReference type="ChEBI" id="CHEBI:456215"/>
        <dbReference type="EC" id="6.1.1.14"/>
    </reaction>
</comment>
<dbReference type="SUPFAM" id="SSF109604">
    <property type="entry name" value="HD-domain/PDEase-like"/>
    <property type="match status" value="1"/>
</dbReference>
<evidence type="ECO:0000256" key="3">
    <source>
        <dbReference type="ARBA" id="ARBA00011209"/>
    </source>
</evidence>
<evidence type="ECO:0000313" key="13">
    <source>
        <dbReference type="EMBL" id="AGH17330.1"/>
    </source>
</evidence>
<dbReference type="PROSITE" id="PS50861">
    <property type="entry name" value="AA_TRNA_LIGASE_II_GLYAB"/>
    <property type="match status" value="1"/>
</dbReference>
<protein>
    <recommendedName>
        <fullName evidence="11">Glycine--tRNA ligase beta subunit</fullName>
        <ecNumber evidence="11">6.1.1.14</ecNumber>
    </recommendedName>
    <alternativeName>
        <fullName evidence="11">Glycyl-tRNA synthetase beta subunit</fullName>
        <shortName evidence="11">GlyRS</shortName>
    </alternativeName>
</protein>
<comment type="subunit">
    <text evidence="3 11">Tetramer of two alpha and two beta subunits.</text>
</comment>
<evidence type="ECO:0000256" key="1">
    <source>
        <dbReference type="ARBA" id="ARBA00004496"/>
    </source>
</evidence>
<keyword evidence="7 11" id="KW-0067">ATP-binding</keyword>
<dbReference type="Proteomes" id="UP000011820">
    <property type="component" value="Chromosome"/>
</dbReference>
<dbReference type="InterPro" id="IPR009080">
    <property type="entry name" value="tRNAsynth_Ia_anticodon-bd"/>
</dbReference>
<evidence type="ECO:0000259" key="12">
    <source>
        <dbReference type="Pfam" id="PF05746"/>
    </source>
</evidence>
<dbReference type="PRINTS" id="PR01045">
    <property type="entry name" value="TRNASYNTHGB"/>
</dbReference>
<evidence type="ECO:0000256" key="5">
    <source>
        <dbReference type="ARBA" id="ARBA00022598"/>
    </source>
</evidence>
<dbReference type="HAMAP" id="MF_00255">
    <property type="entry name" value="Gly_tRNA_synth_beta"/>
    <property type="match status" value="1"/>
</dbReference>
<dbReference type="EMBL" id="CP004005">
    <property type="protein sequence ID" value="AGH17330.1"/>
    <property type="molecule type" value="Genomic_DNA"/>
</dbReference>
<evidence type="ECO:0000313" key="14">
    <source>
        <dbReference type="Proteomes" id="UP000011820"/>
    </source>
</evidence>
<dbReference type="RefSeq" id="WP_015452925.1">
    <property type="nucleotide sequence ID" value="NC_020549.1"/>
</dbReference>
<dbReference type="EC" id="6.1.1.14" evidence="11"/>
<keyword evidence="5 11" id="KW-0436">Ligase</keyword>
<proteinExistence type="inferred from homology"/>
<evidence type="ECO:0000256" key="9">
    <source>
        <dbReference type="ARBA" id="ARBA00023146"/>
    </source>
</evidence>
<dbReference type="GeneID" id="93077320"/>
<comment type="subcellular location">
    <subcellularLocation>
        <location evidence="1 11">Cytoplasm</location>
    </subcellularLocation>
</comment>
<evidence type="ECO:0000256" key="2">
    <source>
        <dbReference type="ARBA" id="ARBA00008226"/>
    </source>
</evidence>
<name>A0ABN4B6S1_LIBAS</name>
<dbReference type="PANTHER" id="PTHR30075:SF2">
    <property type="entry name" value="GLYCINE--TRNA LIGASE, CHLOROPLASTIC_MITOCHONDRIAL 2"/>
    <property type="match status" value="1"/>
</dbReference>
<dbReference type="SUPFAM" id="SSF47323">
    <property type="entry name" value="Anticodon-binding domain of a subclass of class I aminoacyl-tRNA synthetases"/>
    <property type="match status" value="1"/>
</dbReference>
<evidence type="ECO:0000256" key="6">
    <source>
        <dbReference type="ARBA" id="ARBA00022741"/>
    </source>
</evidence>
<sequence>MPDFLLEIYSEEIPARMQHKAAEDLSIILIGLLKEEGVIYQNMRQYWTPHRLFLYLKGLSPHSPEKIEERLGPRVGAGKKAIDGFLRSTGLQTISDCQIKKDPKKGDVYLAVLRKPKRLIEDVLKTIVPVAIQKVPWPKSMRWSTTHSPISAFSWIRPLKSILCILVAEDAKEKIIDLDLKEIPCGNITYGHRFHAPHPIKVQSLDHYIRDLEEAMVLLDPECRRNAILNDAHRLASAVGLELVEDKDLLEEIIGLVEWVQVFMGSFDKKYLCLPEELIRLTIKTNQKCFVTRTREGVLANCFILVSNIQASDGGAAIVQGNSRVVAARLEDALHFWKRDQNNLPNLSSLKESALKFNLDLSKPLDQRMARLDMLDVVFHAKIGTQGERVSRIRVLGKKIAQLIDADVALVDRAIVLSKADLCTEIVREFPELQGKIGKEYAVLQNENISCCDAIEEHLKPRGPLENVPTNKISITVSLADKLDTLINFWAINEKPSGSKDPYALRRATLGIIRIILENKIDIPLSQFIEDQNLILFFHDRLKLYLHDRDIRHDLIEAILRPENDNLLTIVDLIKHLNEFFSSAKGEKFLLSAKRIFQILAIEEKKNREISLEISPQYLLLEAEKRLYAVISDFGTHIQESMDHKRYHQIGDLLHSICEPIEIFFDQVLVNVDDREVRDNRLSLLQYIKNIILIVINVQKIV</sequence>
<gene>
    <name evidence="11" type="primary">glyS</name>
    <name evidence="13" type="ORF">WSI_04810</name>
</gene>
<feature type="domain" description="DALR anticodon binding" evidence="12">
    <location>
        <begin position="593"/>
        <end position="692"/>
    </location>
</feature>
<evidence type="ECO:0000256" key="4">
    <source>
        <dbReference type="ARBA" id="ARBA00022490"/>
    </source>
</evidence>
<keyword evidence="4 11" id="KW-0963">Cytoplasm</keyword>
<comment type="similarity">
    <text evidence="2 11">Belongs to the class-II aminoacyl-tRNA synthetase family.</text>
</comment>
<dbReference type="InterPro" id="IPR008909">
    <property type="entry name" value="DALR_anticod-bd"/>
</dbReference>
<dbReference type="NCBIfam" id="TIGR00211">
    <property type="entry name" value="glyS"/>
    <property type="match status" value="1"/>
</dbReference>
<keyword evidence="14" id="KW-1185">Reference proteome</keyword>
<reference evidence="13 14" key="1">
    <citation type="journal article" date="2013" name="Genome Announc.">
        <title>Complete Genome Sequence of a Chinese Strain of 'Candidatus Liberibacter asiaticus'.</title>
        <authorList>
            <person name="Lin H."/>
            <person name="Han C.S."/>
            <person name="Liu B."/>
            <person name="Lou B."/>
            <person name="Bai X."/>
            <person name="Deng C."/>
            <person name="Civerolo E.L."/>
            <person name="Gupta G."/>
        </authorList>
    </citation>
    <scope>NUCLEOTIDE SEQUENCE [LARGE SCALE GENOMIC DNA]</scope>
    <source>
        <strain evidence="14">gxpsy</strain>
    </source>
</reference>
<evidence type="ECO:0000256" key="10">
    <source>
        <dbReference type="ARBA" id="ARBA00047937"/>
    </source>
</evidence>